<dbReference type="GeneID" id="68289143"/>
<feature type="compositionally biased region" description="Basic and acidic residues" evidence="1">
    <location>
        <begin position="132"/>
        <end position="150"/>
    </location>
</feature>
<organism evidence="2 3">
    <name type="scientific">Cercospora kikuchii</name>
    <dbReference type="NCBI Taxonomy" id="84275"/>
    <lineage>
        <taxon>Eukaryota</taxon>
        <taxon>Fungi</taxon>
        <taxon>Dikarya</taxon>
        <taxon>Ascomycota</taxon>
        <taxon>Pezizomycotina</taxon>
        <taxon>Dothideomycetes</taxon>
        <taxon>Dothideomycetidae</taxon>
        <taxon>Mycosphaerellales</taxon>
        <taxon>Mycosphaerellaceae</taxon>
        <taxon>Cercospora</taxon>
    </lineage>
</organism>
<accession>A0A9P3FAP2</accession>
<feature type="compositionally biased region" description="Basic and acidic residues" evidence="1">
    <location>
        <begin position="26"/>
        <end position="47"/>
    </location>
</feature>
<gene>
    <name evidence="2" type="ORF">CKM354_000356800</name>
</gene>
<protein>
    <submittedName>
        <fullName evidence="2">Uncharacterized protein</fullName>
    </submittedName>
</protein>
<keyword evidence="3" id="KW-1185">Reference proteome</keyword>
<name>A0A9P3FAP2_9PEZI</name>
<proteinExistence type="predicted"/>
<evidence type="ECO:0000313" key="3">
    <source>
        <dbReference type="Proteomes" id="UP000825890"/>
    </source>
</evidence>
<feature type="compositionally biased region" description="Low complexity" evidence="1">
    <location>
        <begin position="50"/>
        <end position="59"/>
    </location>
</feature>
<feature type="compositionally biased region" description="Basic and acidic residues" evidence="1">
    <location>
        <begin position="95"/>
        <end position="108"/>
    </location>
</feature>
<reference evidence="2 3" key="1">
    <citation type="submission" date="2021-01" db="EMBL/GenBank/DDBJ databases">
        <title>Cercospora kikuchii MAFF 305040 whole genome shotgun sequence.</title>
        <authorList>
            <person name="Kashiwa T."/>
            <person name="Suzuki T."/>
        </authorList>
    </citation>
    <scope>NUCLEOTIDE SEQUENCE [LARGE SCALE GENOMIC DNA]</scope>
    <source>
        <strain evidence="2 3">MAFF 305040</strain>
    </source>
</reference>
<dbReference type="RefSeq" id="XP_044654705.1">
    <property type="nucleotide sequence ID" value="XM_044798770.1"/>
</dbReference>
<evidence type="ECO:0000313" key="2">
    <source>
        <dbReference type="EMBL" id="GIZ40218.1"/>
    </source>
</evidence>
<dbReference type="OrthoDB" id="10445373at2759"/>
<comment type="caution">
    <text evidence="2">The sequence shown here is derived from an EMBL/GenBank/DDBJ whole genome shotgun (WGS) entry which is preliminary data.</text>
</comment>
<evidence type="ECO:0000256" key="1">
    <source>
        <dbReference type="SAM" id="MobiDB-lite"/>
    </source>
</evidence>
<dbReference type="Proteomes" id="UP000825890">
    <property type="component" value="Unassembled WGS sequence"/>
</dbReference>
<feature type="compositionally biased region" description="Basic and acidic residues" evidence="1">
    <location>
        <begin position="115"/>
        <end position="124"/>
    </location>
</feature>
<dbReference type="EMBL" id="BOLY01000002">
    <property type="protein sequence ID" value="GIZ40218.1"/>
    <property type="molecule type" value="Genomic_DNA"/>
</dbReference>
<sequence length="169" mass="18679">MAPNARKSSKQNSKASQPKFGTMDQIRAKSAELDEQVKRGRQARSEASDDSLYAESASSSEDDEDGQVRKETSNSRTFRGDGQTVGKAGKVYKRSATEPRTRAQHEKTTAIASGAKEETHDRSKAQGFLDKLQSEAKLKKESLESKRKAEDEGDLDGERKRLKLNDTSV</sequence>
<dbReference type="AlphaFoldDB" id="A0A9P3FAP2"/>
<feature type="region of interest" description="Disordered" evidence="1">
    <location>
        <begin position="1"/>
        <end position="169"/>
    </location>
</feature>